<dbReference type="WBParaSite" id="ALUE_0000279901-mRNA-1">
    <property type="protein sequence ID" value="ALUE_0000279901-mRNA-1"/>
    <property type="gene ID" value="ALUE_0000279901"/>
</dbReference>
<feature type="transmembrane region" description="Helical" evidence="1">
    <location>
        <begin position="197"/>
        <end position="222"/>
    </location>
</feature>
<keyword evidence="1" id="KW-0472">Membrane</keyword>
<keyword evidence="1" id="KW-1133">Transmembrane helix</keyword>
<dbReference type="Gene3D" id="1.10.357.40">
    <property type="entry name" value="YbiA-like"/>
    <property type="match status" value="1"/>
</dbReference>
<accession>A0A9J2NZK8</accession>
<dbReference type="InterPro" id="IPR037238">
    <property type="entry name" value="YbiA-like_sf"/>
</dbReference>
<evidence type="ECO:0000313" key="3">
    <source>
        <dbReference type="WBParaSite" id="ALUE_0000279901-mRNA-1"/>
    </source>
</evidence>
<keyword evidence="2" id="KW-1185">Reference proteome</keyword>
<name>A0A9J2NZK8_ASCLU</name>
<protein>
    <submittedName>
        <fullName evidence="3">Uncharacterized protein</fullName>
    </submittedName>
</protein>
<keyword evidence="1" id="KW-0812">Transmembrane</keyword>
<organism evidence="2 3">
    <name type="scientific">Ascaris lumbricoides</name>
    <name type="common">Giant roundworm</name>
    <dbReference type="NCBI Taxonomy" id="6252"/>
    <lineage>
        <taxon>Eukaryota</taxon>
        <taxon>Metazoa</taxon>
        <taxon>Ecdysozoa</taxon>
        <taxon>Nematoda</taxon>
        <taxon>Chromadorea</taxon>
        <taxon>Rhabditida</taxon>
        <taxon>Spirurina</taxon>
        <taxon>Ascaridomorpha</taxon>
        <taxon>Ascaridoidea</taxon>
        <taxon>Ascarididae</taxon>
        <taxon>Ascaris</taxon>
    </lineage>
</organism>
<evidence type="ECO:0000256" key="1">
    <source>
        <dbReference type="SAM" id="Phobius"/>
    </source>
</evidence>
<sequence length="377" mass="43074">MKTIDMSARLDQLAVPRVQSNSCPCSEIASMKDELTQVKNAVAALEIEKCCLRRGIYKLKVVNTKMKSKLAELRQAVASIREPVSNNLGPSEAELDYDDIGKNFILVGGTRDPFSLYFEASIYDEEGIEHRSAYSYYCYKMAEYFGDKESMKKILGAYSNKRVRKIADRIAGFNAAIWEQVGPFELWTVSSAHMVDALLLIICACLGSAMTGASVLLLYGYMASSFQVKQSVWEAGQRLKFEQIGWIAKVLVCTGNAYIAVCERDKLFGTGWSKYRSEADKPVFWDGQNRGGKFLMGLRHKMNGTLEWFGEAEKLVWRLFCRNGFMSKRCVHWLPIILQEMWERHEELKKFIWCRIRKNPRVFVPRGGDHRSCTSYL</sequence>
<dbReference type="AlphaFoldDB" id="A0A9J2NZK8"/>
<reference evidence="3" key="1">
    <citation type="submission" date="2023-03" db="UniProtKB">
        <authorList>
            <consortium name="WormBaseParasite"/>
        </authorList>
    </citation>
    <scope>IDENTIFICATION</scope>
</reference>
<dbReference type="Proteomes" id="UP000036681">
    <property type="component" value="Unplaced"/>
</dbReference>
<dbReference type="SUPFAM" id="SSF143990">
    <property type="entry name" value="YbiA-like"/>
    <property type="match status" value="2"/>
</dbReference>
<proteinExistence type="predicted"/>
<evidence type="ECO:0000313" key="2">
    <source>
        <dbReference type="Proteomes" id="UP000036681"/>
    </source>
</evidence>